<protein>
    <submittedName>
        <fullName evidence="4">ATPase</fullName>
    </submittedName>
</protein>
<reference evidence="4 5" key="1">
    <citation type="submission" date="2019-04" db="EMBL/GenBank/DDBJ databases">
        <title>Isachenkonia alkalipeptolytica gen. nov. sp. nov. a new anaerobic, alkiliphilic organothrophic bacterium capable to reduce synthesized ferrihydrite isolated from a soda lake.</title>
        <authorList>
            <person name="Toshchakov S.V."/>
            <person name="Zavarzina D.G."/>
            <person name="Zhilina T.N."/>
            <person name="Kostrikina N.A."/>
            <person name="Kublanov I.V."/>
        </authorList>
    </citation>
    <scope>NUCLEOTIDE SEQUENCE [LARGE SCALE GENOMIC DNA]</scope>
    <source>
        <strain evidence="4 5">Z-1701</strain>
    </source>
</reference>
<dbReference type="PANTHER" id="PTHR38149:SF1">
    <property type="entry name" value="ATPASE"/>
    <property type="match status" value="1"/>
</dbReference>
<sequence>MRTAKELENTLQRIDGKGYKAYKDLQGSYALEGFHLAIDYVQGDPFASPSRIRGIVPMKEAAFPKESFDTPWKKQALKDYLTREFDRTLQKEYTGAKGTGKSGMISIDAPGQEILDRTSFYIDSEKVEVRLEVGLPAAGRKVLGRVCKKMLLETLPPFIKKNLYYENLDQPALWRHIRLREDQEALWNIMKEKGWIAFVKNGSILPRESGISQKPLKKAAIPFQSPDSMEVRVTLPYAGEISGMALKQGVNLIVGGGYHGKSTLLQAIELGVYSHIQGDGREFVLSDPEAMKIRAEDGRGVEKVNISPFINNLPHKTDTKAFSTDNGSGSTSQATNIIEALEGGASTLLIDEDTSATNFMIRDDRMKRLVHKDKEPISPFIDKVRSLYRDQGVSTVLVIGGSGDYFDAADQVIMMDEYIPRDVTQEAKTIAEEYPRSVKEDGKAFPKLEGRVPLKASFPKDRKGIKLKTRGTKTLQYNRLNVELYGLEQLISHSQTNSIGEVFKFLINKKVDEKKDLNTLLEETYQIIDKEGLEGIATFKGHPGNLARPRKLEVLGALNRYRNLKIK</sequence>
<dbReference type="SUPFAM" id="SSF52540">
    <property type="entry name" value="P-loop containing nucleoside triphosphate hydrolases"/>
    <property type="match status" value="1"/>
</dbReference>
<accession>A0AA44BCU5</accession>
<name>A0AA44BCU5_9CLOT</name>
<feature type="domain" description="ATPase of the ABC class N-terminal" evidence="2">
    <location>
        <begin position="5"/>
        <end position="165"/>
    </location>
</feature>
<gene>
    <name evidence="4" type="ORF">ISALK_04010</name>
</gene>
<dbReference type="Pfam" id="PF20446">
    <property type="entry name" value="ABC_N"/>
    <property type="match status" value="1"/>
</dbReference>
<evidence type="ECO:0000313" key="4">
    <source>
        <dbReference type="EMBL" id="NBG87659.1"/>
    </source>
</evidence>
<dbReference type="InterPro" id="IPR019195">
    <property type="entry name" value="ABC_ATPase_put"/>
</dbReference>
<dbReference type="RefSeq" id="WP_160719297.1">
    <property type="nucleotide sequence ID" value="NZ_SUMG01000003.1"/>
</dbReference>
<organism evidence="4 5">
    <name type="scientific">Isachenkonia alkalipeptolytica</name>
    <dbReference type="NCBI Taxonomy" id="2565777"/>
    <lineage>
        <taxon>Bacteria</taxon>
        <taxon>Bacillati</taxon>
        <taxon>Bacillota</taxon>
        <taxon>Clostridia</taxon>
        <taxon>Eubacteriales</taxon>
        <taxon>Clostridiaceae</taxon>
        <taxon>Isachenkonia</taxon>
    </lineage>
</organism>
<dbReference type="AlphaFoldDB" id="A0AA44BCU5"/>
<dbReference type="InterPro" id="IPR046834">
    <property type="entry name" value="ABC_ATPase_C"/>
</dbReference>
<dbReference type="EMBL" id="SUMG01000003">
    <property type="protein sequence ID" value="NBG87659.1"/>
    <property type="molecule type" value="Genomic_DNA"/>
</dbReference>
<dbReference type="Pfam" id="PF21117">
    <property type="entry name" value="MRB1590_C"/>
    <property type="match status" value="1"/>
</dbReference>
<dbReference type="Pfam" id="PF09818">
    <property type="entry name" value="ABC_ATPase"/>
    <property type="match status" value="1"/>
</dbReference>
<keyword evidence="5" id="KW-1185">Reference proteome</keyword>
<evidence type="ECO:0000313" key="5">
    <source>
        <dbReference type="Proteomes" id="UP000449710"/>
    </source>
</evidence>
<dbReference type="InterPro" id="IPR046833">
    <property type="entry name" value="ABC_N"/>
</dbReference>
<comment type="caution">
    <text evidence="4">The sequence shown here is derived from an EMBL/GenBank/DDBJ whole genome shotgun (WGS) entry which is preliminary data.</text>
</comment>
<evidence type="ECO:0000259" key="2">
    <source>
        <dbReference type="Pfam" id="PF20446"/>
    </source>
</evidence>
<evidence type="ECO:0000259" key="3">
    <source>
        <dbReference type="Pfam" id="PF21117"/>
    </source>
</evidence>
<feature type="domain" description="MRB1590-like C-terminal" evidence="3">
    <location>
        <begin position="466"/>
        <end position="567"/>
    </location>
</feature>
<proteinExistence type="predicted"/>
<dbReference type="PANTHER" id="PTHR38149">
    <property type="entry name" value="ATPASE"/>
    <property type="match status" value="1"/>
</dbReference>
<dbReference type="Proteomes" id="UP000449710">
    <property type="component" value="Unassembled WGS sequence"/>
</dbReference>
<feature type="domain" description="ATPase of the ABC class C-terminal" evidence="1">
    <location>
        <begin position="171"/>
        <end position="443"/>
    </location>
</feature>
<dbReference type="InterPro" id="IPR027417">
    <property type="entry name" value="P-loop_NTPase"/>
</dbReference>
<dbReference type="InterPro" id="IPR049069">
    <property type="entry name" value="MRB1590-like_C"/>
</dbReference>
<evidence type="ECO:0000259" key="1">
    <source>
        <dbReference type="Pfam" id="PF09818"/>
    </source>
</evidence>